<sequence length="612" mass="68498">MNQGMDPQDQRNFIIAMVLMIAFVFGYQALVINPQQEQRRAAQEAAEAQQELSTPETSEAIEAPPAIAATVEEALSANQRVNFDADRVDGSIRLTGAILDDLQLKDHYTTVERVNELRLLRPTNAEYGYYASWYWFDGNTPVAGPTSRWQQQGNGTLSTDSPITLTFEGDGISIERTISVDENYMFTYSDRVTNTGSEVRTLSPLGSIRRHGAWKDFLEATDPGSSRTGGMAHQGFIGVFDGKLTWRNYKNLDKNKGIKDADDQGTRRASDGGWIGFTDKYWMTTLIPEQRYEFAGRFLRLSRETGPVLQLTAAGAGRTLQPGETITVSNRIFSGAKEKAVLDVYEQADVPRFDDAIDWGNILYYVTKPLFALLSWLEGKVGTFGWAILALTVIVRIPLVPLYNQSYKSMAKMKKLTEPMKEIQERFAADPQRRQQEIMKLYQREKANPIAGCIPILLTIPVFFALYKVLFVTIEMRHASFWFIDDLSAPDPTAIGNLFGLLPWAAADVKAIPIIGLIIGIGILPILYGVTMAAIQALSPPPTDPTQKMIMRFLPLIFMFVFGGFAAGLVLYWVWSNTLSLIQQYFIMRRNGVETELDKLVGSLLGRKKEDA</sequence>
<evidence type="ECO:0000256" key="5">
    <source>
        <dbReference type="ARBA" id="ARBA00022475"/>
    </source>
</evidence>
<evidence type="ECO:0000256" key="6">
    <source>
        <dbReference type="ARBA" id="ARBA00022692"/>
    </source>
</evidence>
<comment type="subunit">
    <text evidence="13">Interacts with the Sec translocase complex via SecD. Specifically interacts with transmembrane segments of nascent integral membrane proteins during membrane integration.</text>
</comment>
<comment type="function">
    <text evidence="13">Required for the insertion and/or proper folding and/or complex formation of integral membrane proteins into the membrane. Involved in integration of membrane proteins that insert both dependently and independently of the Sec translocase complex, as well as at least some lipoproteins. Aids folding of multispanning membrane proteins.</text>
</comment>
<evidence type="ECO:0000256" key="12">
    <source>
        <dbReference type="ARBA" id="ARBA00033342"/>
    </source>
</evidence>
<dbReference type="CDD" id="cd20070">
    <property type="entry name" value="5TM_YidC_Alb3"/>
    <property type="match status" value="1"/>
</dbReference>
<evidence type="ECO:0000259" key="14">
    <source>
        <dbReference type="Pfam" id="PF02096"/>
    </source>
</evidence>
<name>A0ABQ1JX01_9PROT</name>
<evidence type="ECO:0000256" key="3">
    <source>
        <dbReference type="ARBA" id="ARBA00015325"/>
    </source>
</evidence>
<dbReference type="InterPro" id="IPR038221">
    <property type="entry name" value="YidC_periplasmic_sf"/>
</dbReference>
<evidence type="ECO:0000259" key="15">
    <source>
        <dbReference type="Pfam" id="PF14849"/>
    </source>
</evidence>
<dbReference type="Pfam" id="PF14849">
    <property type="entry name" value="YidC_periplas"/>
    <property type="match status" value="1"/>
</dbReference>
<evidence type="ECO:0000256" key="7">
    <source>
        <dbReference type="ARBA" id="ARBA00022927"/>
    </source>
</evidence>
<evidence type="ECO:0000256" key="13">
    <source>
        <dbReference type="HAMAP-Rule" id="MF_01810"/>
    </source>
</evidence>
<dbReference type="EMBL" id="BMKF01000002">
    <property type="protein sequence ID" value="GGB77755.1"/>
    <property type="molecule type" value="Genomic_DNA"/>
</dbReference>
<dbReference type="NCBIfam" id="NF002353">
    <property type="entry name" value="PRK01318.1-4"/>
    <property type="match status" value="1"/>
</dbReference>
<dbReference type="InterPro" id="IPR001708">
    <property type="entry name" value="YidC/ALB3/OXA1/COX18"/>
</dbReference>
<dbReference type="PRINTS" id="PR01900">
    <property type="entry name" value="YIDCPROTEIN"/>
</dbReference>
<dbReference type="RefSeq" id="WP_233123778.1">
    <property type="nucleotide sequence ID" value="NZ_BMKF01000002.1"/>
</dbReference>
<keyword evidence="17" id="KW-1185">Reference proteome</keyword>
<evidence type="ECO:0000256" key="10">
    <source>
        <dbReference type="ARBA" id="ARBA00023186"/>
    </source>
</evidence>
<comment type="caution">
    <text evidence="16">The sequence shown here is derived from an EMBL/GenBank/DDBJ whole genome shotgun (WGS) entry which is preliminary data.</text>
</comment>
<dbReference type="PANTHER" id="PTHR12428:SF65">
    <property type="entry name" value="CYTOCHROME C OXIDASE ASSEMBLY PROTEIN COX18, MITOCHONDRIAL"/>
    <property type="match status" value="1"/>
</dbReference>
<evidence type="ECO:0000313" key="17">
    <source>
        <dbReference type="Proteomes" id="UP000628854"/>
    </source>
</evidence>
<dbReference type="InterPro" id="IPR047196">
    <property type="entry name" value="YidC_ALB_C"/>
</dbReference>
<feature type="domain" description="Membrane insertase YidC/Oxa/ALB C-terminal" evidence="14">
    <location>
        <begin position="384"/>
        <end position="589"/>
    </location>
</feature>
<feature type="transmembrane region" description="Helical" evidence="13">
    <location>
        <begin position="384"/>
        <end position="404"/>
    </location>
</feature>
<evidence type="ECO:0000256" key="8">
    <source>
        <dbReference type="ARBA" id="ARBA00022989"/>
    </source>
</evidence>
<evidence type="ECO:0000256" key="1">
    <source>
        <dbReference type="ARBA" id="ARBA00004429"/>
    </source>
</evidence>
<comment type="similarity">
    <text evidence="2 13">Belongs to the OXA1/ALB3/YidC family. Type 1 subfamily.</text>
</comment>
<dbReference type="Gene3D" id="2.70.98.90">
    <property type="match status" value="1"/>
</dbReference>
<keyword evidence="10 13" id="KW-0143">Chaperone</keyword>
<dbReference type="HAMAP" id="MF_01810">
    <property type="entry name" value="YidC_type1"/>
    <property type="match status" value="1"/>
</dbReference>
<evidence type="ECO:0000256" key="11">
    <source>
        <dbReference type="ARBA" id="ARBA00033245"/>
    </source>
</evidence>
<dbReference type="Proteomes" id="UP000628854">
    <property type="component" value="Unassembled WGS sequence"/>
</dbReference>
<dbReference type="InterPro" id="IPR028053">
    <property type="entry name" value="Membr_insert_YidC_N"/>
</dbReference>
<feature type="domain" description="Membrane insertase YidC N-terminal" evidence="15">
    <location>
        <begin position="80"/>
        <end position="372"/>
    </location>
</feature>
<feature type="transmembrane region" description="Helical" evidence="13">
    <location>
        <begin position="556"/>
        <end position="575"/>
    </location>
</feature>
<organism evidence="16 17">
    <name type="scientific">Henriciella pelagia</name>
    <dbReference type="NCBI Taxonomy" id="1977912"/>
    <lineage>
        <taxon>Bacteria</taxon>
        <taxon>Pseudomonadati</taxon>
        <taxon>Pseudomonadota</taxon>
        <taxon>Alphaproteobacteria</taxon>
        <taxon>Hyphomonadales</taxon>
        <taxon>Hyphomonadaceae</taxon>
        <taxon>Henriciella</taxon>
    </lineage>
</organism>
<accession>A0ABQ1JX01</accession>
<dbReference type="InterPro" id="IPR019998">
    <property type="entry name" value="Membr_insert_YidC"/>
</dbReference>
<evidence type="ECO:0000256" key="4">
    <source>
        <dbReference type="ARBA" id="ARBA00022448"/>
    </source>
</evidence>
<dbReference type="CDD" id="cd19961">
    <property type="entry name" value="EcYidC-like_peri"/>
    <property type="match status" value="1"/>
</dbReference>
<keyword evidence="6 13" id="KW-0812">Transmembrane</keyword>
<keyword evidence="4 13" id="KW-0813">Transport</keyword>
<feature type="transmembrane region" description="Helical" evidence="13">
    <location>
        <begin position="12"/>
        <end position="30"/>
    </location>
</feature>
<keyword evidence="7 13" id="KW-0653">Protein transport</keyword>
<dbReference type="NCBIfam" id="TIGR03592">
    <property type="entry name" value="yidC_oxa1_cterm"/>
    <property type="match status" value="1"/>
</dbReference>
<keyword evidence="8 13" id="KW-1133">Transmembrane helix</keyword>
<comment type="subcellular location">
    <subcellularLocation>
        <location evidence="1">Cell inner membrane</location>
        <topology evidence="1">Multi-pass membrane protein</topology>
    </subcellularLocation>
    <subcellularLocation>
        <location evidence="13">Cell membrane</location>
        <topology evidence="13">Multi-pass membrane protein</topology>
    </subcellularLocation>
</comment>
<protein>
    <recommendedName>
        <fullName evidence="3 13">Membrane protein insertase YidC</fullName>
    </recommendedName>
    <alternativeName>
        <fullName evidence="12 13">Foldase YidC</fullName>
    </alternativeName>
    <alternativeName>
        <fullName evidence="11 13">Membrane integrase YidC</fullName>
    </alternativeName>
    <alternativeName>
        <fullName evidence="13">Membrane protein YidC</fullName>
    </alternativeName>
</protein>
<reference evidence="17" key="1">
    <citation type="journal article" date="2019" name="Int. J. Syst. Evol. Microbiol.">
        <title>The Global Catalogue of Microorganisms (GCM) 10K type strain sequencing project: providing services to taxonomists for standard genome sequencing and annotation.</title>
        <authorList>
            <consortium name="The Broad Institute Genomics Platform"/>
            <consortium name="The Broad Institute Genome Sequencing Center for Infectious Disease"/>
            <person name="Wu L."/>
            <person name="Ma J."/>
        </authorList>
    </citation>
    <scope>NUCLEOTIDE SEQUENCE [LARGE SCALE GENOMIC DNA]</scope>
    <source>
        <strain evidence="17">CGMCC 1.15928</strain>
    </source>
</reference>
<evidence type="ECO:0000313" key="16">
    <source>
        <dbReference type="EMBL" id="GGB77755.1"/>
    </source>
</evidence>
<evidence type="ECO:0000256" key="9">
    <source>
        <dbReference type="ARBA" id="ARBA00023136"/>
    </source>
</evidence>
<dbReference type="NCBIfam" id="TIGR03593">
    <property type="entry name" value="yidC_nterm"/>
    <property type="match status" value="1"/>
</dbReference>
<feature type="transmembrane region" description="Helical" evidence="13">
    <location>
        <begin position="511"/>
        <end position="535"/>
    </location>
</feature>
<keyword evidence="5 13" id="KW-1003">Cell membrane</keyword>
<dbReference type="Pfam" id="PF02096">
    <property type="entry name" value="60KD_IMP"/>
    <property type="match status" value="1"/>
</dbReference>
<dbReference type="InterPro" id="IPR028055">
    <property type="entry name" value="YidC/Oxa/ALB_C"/>
</dbReference>
<dbReference type="PRINTS" id="PR00701">
    <property type="entry name" value="60KDINNERMP"/>
</dbReference>
<feature type="transmembrane region" description="Helical" evidence="13">
    <location>
        <begin position="449"/>
        <end position="467"/>
    </location>
</feature>
<evidence type="ECO:0000256" key="2">
    <source>
        <dbReference type="ARBA" id="ARBA00010527"/>
    </source>
</evidence>
<gene>
    <name evidence="13 16" type="primary">yidC</name>
    <name evidence="16" type="ORF">GCM10011503_28170</name>
</gene>
<keyword evidence="9 13" id="KW-0472">Membrane</keyword>
<dbReference type="PANTHER" id="PTHR12428">
    <property type="entry name" value="OXA1"/>
    <property type="match status" value="1"/>
</dbReference>
<proteinExistence type="inferred from homology"/>